<evidence type="ECO:0000313" key="6">
    <source>
        <dbReference type="Proteomes" id="UP000184512"/>
    </source>
</evidence>
<organism evidence="5 6">
    <name type="scientific">Tessaracoccus bendigoensis DSM 12906</name>
    <dbReference type="NCBI Taxonomy" id="1123357"/>
    <lineage>
        <taxon>Bacteria</taxon>
        <taxon>Bacillati</taxon>
        <taxon>Actinomycetota</taxon>
        <taxon>Actinomycetes</taxon>
        <taxon>Propionibacteriales</taxon>
        <taxon>Propionibacteriaceae</taxon>
        <taxon>Tessaracoccus</taxon>
    </lineage>
</organism>
<evidence type="ECO:0000256" key="2">
    <source>
        <dbReference type="ARBA" id="ARBA00023125"/>
    </source>
</evidence>
<sequence length="330" mass="35087">MNSARRPTIYDVAREAGVSKSLVSLVLNGSDLVSPAKREAVKAAIERLGYRPSRAAASLAAKRTRAVGLVIDDFRNPWYVDVLHGLQRVLEPEGFHIAVREHRGDAGGNAIEGFLSTQVDALVIAAEPGHDHGPLGVPVVVSGWRLHEVAGADIVSTDELQGMRLALGHLFGLGHRRIGHVTGTGGSALGRLKAYRGWMTEHRLTPEDAGAENDTNEEGGYLGARELLRANPDLTAVFAANDTMALGARAALRELGREVPGDVSLVGFDNSQLAQSRFLALTTVEAHTFRVGEVAGETLLARLRGDDGAPRRTVIAPELVVRSSTGRSGA</sequence>
<dbReference type="RefSeq" id="WP_073186231.1">
    <property type="nucleotide sequence ID" value="NZ_FQZG01000010.1"/>
</dbReference>
<dbReference type="InterPro" id="IPR046335">
    <property type="entry name" value="LacI/GalR-like_sensor"/>
</dbReference>
<dbReference type="EMBL" id="FQZG01000010">
    <property type="protein sequence ID" value="SHI64385.1"/>
    <property type="molecule type" value="Genomic_DNA"/>
</dbReference>
<name>A0A1M6CTH4_9ACTN</name>
<dbReference type="AlphaFoldDB" id="A0A1M6CTH4"/>
<dbReference type="OrthoDB" id="3258243at2"/>
<dbReference type="Gene3D" id="3.40.50.2300">
    <property type="match status" value="2"/>
</dbReference>
<dbReference type="SUPFAM" id="SSF53822">
    <property type="entry name" value="Periplasmic binding protein-like I"/>
    <property type="match status" value="1"/>
</dbReference>
<dbReference type="STRING" id="1123357.SAMN02745244_00772"/>
<reference evidence="5 6" key="1">
    <citation type="submission" date="2016-11" db="EMBL/GenBank/DDBJ databases">
        <authorList>
            <person name="Jaros S."/>
            <person name="Januszkiewicz K."/>
            <person name="Wedrychowicz H."/>
        </authorList>
    </citation>
    <scope>NUCLEOTIDE SEQUENCE [LARGE SCALE GENOMIC DNA]</scope>
    <source>
        <strain evidence="5 6">DSM 12906</strain>
    </source>
</reference>
<dbReference type="InterPro" id="IPR000843">
    <property type="entry name" value="HTH_LacI"/>
</dbReference>
<keyword evidence="3" id="KW-0804">Transcription</keyword>
<dbReference type="SMART" id="SM00354">
    <property type="entry name" value="HTH_LACI"/>
    <property type="match status" value="1"/>
</dbReference>
<dbReference type="GO" id="GO:0000976">
    <property type="term" value="F:transcription cis-regulatory region binding"/>
    <property type="evidence" value="ECO:0007669"/>
    <property type="project" value="TreeGrafter"/>
</dbReference>
<dbReference type="Proteomes" id="UP000184512">
    <property type="component" value="Unassembled WGS sequence"/>
</dbReference>
<dbReference type="Gene3D" id="1.10.260.40">
    <property type="entry name" value="lambda repressor-like DNA-binding domains"/>
    <property type="match status" value="1"/>
</dbReference>
<protein>
    <submittedName>
        <fullName evidence="5">Transcriptional regulator, LacI family</fullName>
    </submittedName>
</protein>
<dbReference type="PANTHER" id="PTHR30146:SF109">
    <property type="entry name" value="HTH-TYPE TRANSCRIPTIONAL REGULATOR GALS"/>
    <property type="match status" value="1"/>
</dbReference>
<dbReference type="PANTHER" id="PTHR30146">
    <property type="entry name" value="LACI-RELATED TRANSCRIPTIONAL REPRESSOR"/>
    <property type="match status" value="1"/>
</dbReference>
<keyword evidence="2" id="KW-0238">DNA-binding</keyword>
<dbReference type="InterPro" id="IPR010982">
    <property type="entry name" value="Lambda_DNA-bd_dom_sf"/>
</dbReference>
<dbReference type="SUPFAM" id="SSF47413">
    <property type="entry name" value="lambda repressor-like DNA-binding domains"/>
    <property type="match status" value="1"/>
</dbReference>
<dbReference type="CDD" id="cd06267">
    <property type="entry name" value="PBP1_LacI_sugar_binding-like"/>
    <property type="match status" value="1"/>
</dbReference>
<keyword evidence="6" id="KW-1185">Reference proteome</keyword>
<dbReference type="Pfam" id="PF13377">
    <property type="entry name" value="Peripla_BP_3"/>
    <property type="match status" value="1"/>
</dbReference>
<evidence type="ECO:0000313" key="5">
    <source>
        <dbReference type="EMBL" id="SHI64385.1"/>
    </source>
</evidence>
<dbReference type="CDD" id="cd01392">
    <property type="entry name" value="HTH_LacI"/>
    <property type="match status" value="1"/>
</dbReference>
<feature type="domain" description="HTH lacI-type" evidence="4">
    <location>
        <begin position="7"/>
        <end position="61"/>
    </location>
</feature>
<dbReference type="Pfam" id="PF00356">
    <property type="entry name" value="LacI"/>
    <property type="match status" value="1"/>
</dbReference>
<gene>
    <name evidence="5" type="ORF">SAMN02745244_00772</name>
</gene>
<dbReference type="PROSITE" id="PS50932">
    <property type="entry name" value="HTH_LACI_2"/>
    <property type="match status" value="1"/>
</dbReference>
<keyword evidence="1" id="KW-0805">Transcription regulation</keyword>
<accession>A0A1M6CTH4</accession>
<evidence type="ECO:0000256" key="1">
    <source>
        <dbReference type="ARBA" id="ARBA00023015"/>
    </source>
</evidence>
<evidence type="ECO:0000259" key="4">
    <source>
        <dbReference type="PROSITE" id="PS50932"/>
    </source>
</evidence>
<proteinExistence type="predicted"/>
<dbReference type="InterPro" id="IPR028082">
    <property type="entry name" value="Peripla_BP_I"/>
</dbReference>
<dbReference type="GO" id="GO:0003700">
    <property type="term" value="F:DNA-binding transcription factor activity"/>
    <property type="evidence" value="ECO:0007669"/>
    <property type="project" value="TreeGrafter"/>
</dbReference>
<evidence type="ECO:0000256" key="3">
    <source>
        <dbReference type="ARBA" id="ARBA00023163"/>
    </source>
</evidence>